<proteinExistence type="predicted"/>
<feature type="region of interest" description="Disordered" evidence="1">
    <location>
        <begin position="196"/>
        <end position="288"/>
    </location>
</feature>
<dbReference type="EMBL" id="CABL01000008">
    <property type="protein sequence ID" value="CBH75292.1"/>
    <property type="molecule type" value="Genomic_DNA"/>
</dbReference>
<protein>
    <submittedName>
        <fullName evidence="2">Uncharacterized protein</fullName>
    </submittedName>
</protein>
<evidence type="ECO:0000313" key="2">
    <source>
        <dbReference type="EMBL" id="CBH75292.1"/>
    </source>
</evidence>
<sequence length="288" mass="31649">MVFVPVGDQHRAQFMHALANVAKIVDDDIDAEHLLVGEHQSAIDDDEIVVGFDHGHVAADLAAAAERNDANERLLRSFGNGDTLRLQYGAFTTVACVGMTGGGTPMRYSHSITLALLAATLLGSTPHHNRHARTPTKPPARAETLYSWHALRQTRDILVLHLLELRRERLGRLEHLLRAGTPIGCLLADPLLSERTEAPPANSRSHDNCTSTSRERGAHQPRRDHRRPGERLRPPRREANLGLGLHRLLSAHGGRRSGGRTSDPPRHAAHNGAPSRCSSDPSASRRYR</sequence>
<accession>E6PFQ5</accession>
<evidence type="ECO:0000256" key="1">
    <source>
        <dbReference type="SAM" id="MobiDB-lite"/>
    </source>
</evidence>
<name>E6PFQ5_9ZZZZ</name>
<feature type="compositionally biased region" description="Basic and acidic residues" evidence="1">
    <location>
        <begin position="227"/>
        <end position="239"/>
    </location>
</feature>
<reference evidence="2" key="1">
    <citation type="submission" date="2009-10" db="EMBL/GenBank/DDBJ databases">
        <title>Diversity of trophic interactions inside an arsenic-rich microbial ecosystem.</title>
        <authorList>
            <person name="Bertin P.N."/>
            <person name="Heinrich-Salmeron A."/>
            <person name="Pelletier E."/>
            <person name="Goulhen-Chollet F."/>
            <person name="Arsene-Ploetze F."/>
            <person name="Gallien S."/>
            <person name="Calteau A."/>
            <person name="Vallenet D."/>
            <person name="Casiot C."/>
            <person name="Chane-Woon-Ming B."/>
            <person name="Giloteaux L."/>
            <person name="Barakat M."/>
            <person name="Bonnefoy V."/>
            <person name="Bruneel O."/>
            <person name="Chandler M."/>
            <person name="Cleiss J."/>
            <person name="Duran R."/>
            <person name="Elbaz-Poulichet F."/>
            <person name="Fonknechten N."/>
            <person name="Lauga B."/>
            <person name="Mornico D."/>
            <person name="Ortet P."/>
            <person name="Schaeffer C."/>
            <person name="Siguier P."/>
            <person name="Alexander Thil Smith A."/>
            <person name="Van Dorsselaer A."/>
            <person name="Weissenbach J."/>
            <person name="Medigue C."/>
            <person name="Le Paslier D."/>
        </authorList>
    </citation>
    <scope>NUCLEOTIDE SEQUENCE</scope>
</reference>
<comment type="caution">
    <text evidence="2">The sequence shown here is derived from an EMBL/GenBank/DDBJ whole genome shotgun (WGS) entry which is preliminary data.</text>
</comment>
<gene>
    <name evidence="2" type="ORF">CARN1_1309</name>
</gene>
<organism evidence="2">
    <name type="scientific">mine drainage metagenome</name>
    <dbReference type="NCBI Taxonomy" id="410659"/>
    <lineage>
        <taxon>unclassified sequences</taxon>
        <taxon>metagenomes</taxon>
        <taxon>ecological metagenomes</taxon>
    </lineage>
</organism>
<dbReference type="AlphaFoldDB" id="E6PFQ5"/>